<keyword evidence="3" id="KW-1185">Reference proteome</keyword>
<gene>
    <name evidence="2" type="ORF">L211DRAFT_837219</name>
</gene>
<reference evidence="2 3" key="1">
    <citation type="journal article" date="2018" name="Nat. Ecol. Evol.">
        <title>Pezizomycetes genomes reveal the molecular basis of ectomycorrhizal truffle lifestyle.</title>
        <authorList>
            <person name="Murat C."/>
            <person name="Payen T."/>
            <person name="Noel B."/>
            <person name="Kuo A."/>
            <person name="Morin E."/>
            <person name="Chen J."/>
            <person name="Kohler A."/>
            <person name="Krizsan K."/>
            <person name="Balestrini R."/>
            <person name="Da Silva C."/>
            <person name="Montanini B."/>
            <person name="Hainaut M."/>
            <person name="Levati E."/>
            <person name="Barry K.W."/>
            <person name="Belfiori B."/>
            <person name="Cichocki N."/>
            <person name="Clum A."/>
            <person name="Dockter R.B."/>
            <person name="Fauchery L."/>
            <person name="Guy J."/>
            <person name="Iotti M."/>
            <person name="Le Tacon F."/>
            <person name="Lindquist E.A."/>
            <person name="Lipzen A."/>
            <person name="Malagnac F."/>
            <person name="Mello A."/>
            <person name="Molinier V."/>
            <person name="Miyauchi S."/>
            <person name="Poulain J."/>
            <person name="Riccioni C."/>
            <person name="Rubini A."/>
            <person name="Sitrit Y."/>
            <person name="Splivallo R."/>
            <person name="Traeger S."/>
            <person name="Wang M."/>
            <person name="Zifcakova L."/>
            <person name="Wipf D."/>
            <person name="Zambonelli A."/>
            <person name="Paolocci F."/>
            <person name="Nowrousian M."/>
            <person name="Ottonello S."/>
            <person name="Baldrian P."/>
            <person name="Spatafora J.W."/>
            <person name="Henrissat B."/>
            <person name="Nagy L.G."/>
            <person name="Aury J.M."/>
            <person name="Wincker P."/>
            <person name="Grigoriev I.V."/>
            <person name="Bonfante P."/>
            <person name="Martin F.M."/>
        </authorList>
    </citation>
    <scope>NUCLEOTIDE SEQUENCE [LARGE SCALE GENOMIC DNA]</scope>
    <source>
        <strain evidence="2 3">ATCC MYA-4762</strain>
    </source>
</reference>
<evidence type="ECO:0000256" key="1">
    <source>
        <dbReference type="SAM" id="MobiDB-lite"/>
    </source>
</evidence>
<sequence length="104" mass="11301">MTPATPITCEARTSTPEMFFGRQPLSYTPPSPTTGRTFVGVSPPSSHKSEPPTGGLAKANSLRWRREVEAATDQALKKIANPKDDKRNALQSSSVFWSLSTPKL</sequence>
<dbReference type="AlphaFoldDB" id="A0A3N4LPQ3"/>
<protein>
    <submittedName>
        <fullName evidence="2">Uncharacterized protein</fullName>
    </submittedName>
</protein>
<proteinExistence type="predicted"/>
<dbReference type="EMBL" id="ML121540">
    <property type="protein sequence ID" value="RPB24830.1"/>
    <property type="molecule type" value="Genomic_DNA"/>
</dbReference>
<name>A0A3N4LPQ3_9PEZI</name>
<organism evidence="2 3">
    <name type="scientific">Terfezia boudieri ATCC MYA-4762</name>
    <dbReference type="NCBI Taxonomy" id="1051890"/>
    <lineage>
        <taxon>Eukaryota</taxon>
        <taxon>Fungi</taxon>
        <taxon>Dikarya</taxon>
        <taxon>Ascomycota</taxon>
        <taxon>Pezizomycotina</taxon>
        <taxon>Pezizomycetes</taxon>
        <taxon>Pezizales</taxon>
        <taxon>Pezizaceae</taxon>
        <taxon>Terfezia</taxon>
    </lineage>
</organism>
<feature type="region of interest" description="Disordered" evidence="1">
    <location>
        <begin position="1"/>
        <end position="59"/>
    </location>
</feature>
<dbReference type="Proteomes" id="UP000267821">
    <property type="component" value="Unassembled WGS sequence"/>
</dbReference>
<dbReference type="InParanoid" id="A0A3N4LPQ3"/>
<evidence type="ECO:0000313" key="2">
    <source>
        <dbReference type="EMBL" id="RPB24830.1"/>
    </source>
</evidence>
<accession>A0A3N4LPQ3</accession>
<evidence type="ECO:0000313" key="3">
    <source>
        <dbReference type="Proteomes" id="UP000267821"/>
    </source>
</evidence>